<dbReference type="Proteomes" id="UP000326881">
    <property type="component" value="Chromosome"/>
</dbReference>
<dbReference type="AlphaFoldDB" id="A0A5Q0C8K0"/>
<evidence type="ECO:0000313" key="2">
    <source>
        <dbReference type="Proteomes" id="UP000326881"/>
    </source>
</evidence>
<keyword evidence="2" id="KW-1185">Reference proteome</keyword>
<name>A0A5Q0C8K0_9HYPH</name>
<reference evidence="1 2" key="1">
    <citation type="submission" date="2019-08" db="EMBL/GenBank/DDBJ databases">
        <title>Prosopis cineraria nodule microbiome.</title>
        <authorList>
            <person name="Ali R."/>
            <person name="Chaluvadi S.R."/>
            <person name="Wang X."/>
        </authorList>
    </citation>
    <scope>NUCLEOTIDE SEQUENCE [LARGE SCALE GENOMIC DNA]</scope>
    <source>
        <strain evidence="1 2">BG7</strain>
    </source>
</reference>
<dbReference type="RefSeq" id="WP_056823863.1">
    <property type="nucleotide sequence ID" value="NZ_CP043498.1"/>
</dbReference>
<organism evidence="1 2">
    <name type="scientific">Rhizobium grahamii</name>
    <dbReference type="NCBI Taxonomy" id="1120045"/>
    <lineage>
        <taxon>Bacteria</taxon>
        <taxon>Pseudomonadati</taxon>
        <taxon>Pseudomonadota</taxon>
        <taxon>Alphaproteobacteria</taxon>
        <taxon>Hyphomicrobiales</taxon>
        <taxon>Rhizobiaceae</taxon>
        <taxon>Rhizobium/Agrobacterium group</taxon>
        <taxon>Rhizobium</taxon>
    </lineage>
</organism>
<dbReference type="OrthoDB" id="8448199at2"/>
<sequence length="97" mass="11628">MYSVLWEFAAVKDFVKIGRATLLLKQPHLRSQWRNSLVGPLTVDLLRAFGEATDYRDHLQRKSEAPEMIRCYDQICWEIELELLMTLRRLRRRQTVH</sequence>
<dbReference type="KEGG" id="rgr:FZ934_09715"/>
<evidence type="ECO:0000313" key="1">
    <source>
        <dbReference type="EMBL" id="QFY60674.1"/>
    </source>
</evidence>
<gene>
    <name evidence="1" type="ORF">FZ934_09715</name>
</gene>
<dbReference type="EMBL" id="CP043498">
    <property type="protein sequence ID" value="QFY60674.1"/>
    <property type="molecule type" value="Genomic_DNA"/>
</dbReference>
<accession>A0A5Q0C8K0</accession>
<proteinExistence type="predicted"/>
<protein>
    <submittedName>
        <fullName evidence="1">Uncharacterized protein</fullName>
    </submittedName>
</protein>